<organism evidence="1 2">
    <name type="scientific">Zalaria obscura</name>
    <dbReference type="NCBI Taxonomy" id="2024903"/>
    <lineage>
        <taxon>Eukaryota</taxon>
        <taxon>Fungi</taxon>
        <taxon>Dikarya</taxon>
        <taxon>Ascomycota</taxon>
        <taxon>Pezizomycotina</taxon>
        <taxon>Dothideomycetes</taxon>
        <taxon>Dothideomycetidae</taxon>
        <taxon>Dothideales</taxon>
        <taxon>Zalariaceae</taxon>
        <taxon>Zalaria</taxon>
    </lineage>
</organism>
<evidence type="ECO:0000313" key="2">
    <source>
        <dbReference type="Proteomes" id="UP001320706"/>
    </source>
</evidence>
<sequence>MPQTVHPGRPISLPKHGYNGLLHNENLKTRARWIRDDLDPMVAREGPDYLHADDVLTLVDFFTRLRDTPVPVETLRSSRIHCALLEIAGRATRWPRKLIDKVDELIEYWETVFGPLNEVGIDLFEPGGRLHGITSPEDTDKERLLVKWMRAKDVHVSPMVARRHGNLDFSPGELIALSWWINTLFAYRDGIVDRWDPKGGIIADNQGAYAVLLTDNDEVHSINAESFTYRTRQGDPGRYRLTAADVQSRHPDPIEWTLSRPRAEEVEDYQEYKRLRREHRNKPHLFRAVPIMSLWSFDGPVERKAAFEIEDSDCNKLERRWSGLLVEENDGRLDDNTSLTSAPQSPKTPDRSVRKEGKMPLALTGSPTQKLGGLFSGWKGFAHSVSALSETP</sequence>
<proteinExistence type="predicted"/>
<dbReference type="Proteomes" id="UP001320706">
    <property type="component" value="Unassembled WGS sequence"/>
</dbReference>
<evidence type="ECO:0000313" key="1">
    <source>
        <dbReference type="EMBL" id="KAK8194238.1"/>
    </source>
</evidence>
<comment type="caution">
    <text evidence="1">The sequence shown here is derived from an EMBL/GenBank/DDBJ whole genome shotgun (WGS) entry which is preliminary data.</text>
</comment>
<accession>A0ACC3S435</accession>
<name>A0ACC3S435_9PEZI</name>
<gene>
    <name evidence="1" type="ORF">M8818_007426</name>
</gene>
<protein>
    <submittedName>
        <fullName evidence="1">Uncharacterized protein</fullName>
    </submittedName>
</protein>
<keyword evidence="2" id="KW-1185">Reference proteome</keyword>
<dbReference type="EMBL" id="JAMKPW020000043">
    <property type="protein sequence ID" value="KAK8194238.1"/>
    <property type="molecule type" value="Genomic_DNA"/>
</dbReference>
<reference evidence="1" key="1">
    <citation type="submission" date="2024-02" db="EMBL/GenBank/DDBJ databases">
        <title>Metagenome Assembled Genome of Zalaria obscura JY119.</title>
        <authorList>
            <person name="Vighnesh L."/>
            <person name="Jagadeeshwari U."/>
            <person name="Venkata Ramana C."/>
            <person name="Sasikala C."/>
        </authorList>
    </citation>
    <scope>NUCLEOTIDE SEQUENCE</scope>
    <source>
        <strain evidence="1">JY119</strain>
    </source>
</reference>